<dbReference type="PANTHER" id="PTHR30273:SF2">
    <property type="entry name" value="PROTEIN FECR"/>
    <property type="match status" value="1"/>
</dbReference>
<dbReference type="RefSeq" id="WP_076344076.1">
    <property type="nucleotide sequence ID" value="NZ_CP019082.1"/>
</dbReference>
<dbReference type="STRING" id="1387353.BSF38_01306"/>
<dbReference type="PANTHER" id="PTHR30273">
    <property type="entry name" value="PERIPLASMIC SIGNAL SENSOR AND SIGMA FACTOR ACTIVATOR FECR-RELATED"/>
    <property type="match status" value="1"/>
</dbReference>
<dbReference type="EMBL" id="CP019082">
    <property type="protein sequence ID" value="APW59847.1"/>
    <property type="molecule type" value="Genomic_DNA"/>
</dbReference>
<dbReference type="GO" id="GO:0016989">
    <property type="term" value="F:sigma factor antagonist activity"/>
    <property type="evidence" value="ECO:0007669"/>
    <property type="project" value="TreeGrafter"/>
</dbReference>
<dbReference type="OrthoDB" id="292867at2"/>
<accession>A0A1U7CLQ4</accession>
<dbReference type="Pfam" id="PF04773">
    <property type="entry name" value="FecR"/>
    <property type="match status" value="1"/>
</dbReference>
<dbReference type="Proteomes" id="UP000186309">
    <property type="component" value="Chromosome"/>
</dbReference>
<dbReference type="InterPro" id="IPR012373">
    <property type="entry name" value="Ferrdict_sens_TM"/>
</dbReference>
<reference evidence="3" key="1">
    <citation type="submission" date="2016-12" db="EMBL/GenBank/DDBJ databases">
        <title>Comparative genomics of four Isosphaeraceae planctomycetes: a common pool of plasmids and glycoside hydrolase genes.</title>
        <authorList>
            <person name="Ivanova A."/>
        </authorList>
    </citation>
    <scope>NUCLEOTIDE SEQUENCE [LARGE SCALE GENOMIC DNA]</scope>
    <source>
        <strain evidence="3">PX4</strain>
    </source>
</reference>
<evidence type="ECO:0000313" key="2">
    <source>
        <dbReference type="EMBL" id="APW59847.1"/>
    </source>
</evidence>
<gene>
    <name evidence="2" type="ORF">BSF38_01306</name>
</gene>
<proteinExistence type="predicted"/>
<evidence type="ECO:0000313" key="3">
    <source>
        <dbReference type="Proteomes" id="UP000186309"/>
    </source>
</evidence>
<keyword evidence="3" id="KW-1185">Reference proteome</keyword>
<feature type="domain" description="FecR protein" evidence="1">
    <location>
        <begin position="173"/>
        <end position="252"/>
    </location>
</feature>
<protein>
    <submittedName>
        <fullName evidence="2">FecR family protein</fullName>
    </submittedName>
</protein>
<name>A0A1U7CLQ4_9BACT</name>
<dbReference type="AlphaFoldDB" id="A0A1U7CLQ4"/>
<sequence>MSDVDPSLRPLDDLIQASCDGLLDDASLRELERRLSADAEARRSFAEAHLVHSEIRFVVRSRHASEALRTQLRDVATDGPTIASPARRWSLRRFAPTETVGKLAAAVVLFALGWGFLAMGRPRPATAPATSEPSNVAWLVNAQDCQWAADESEMPGRDMRAGKLLKLRVGLAEIEFDQGARVLLQGPAIVELLTGNSARLVSGKMTAQVPPRAKGFMVLSPTGKVVDLGTEFGLTVDDRGNTTVKVFKGEVQASPLATPDKRSPALTLLKDQVALIAPRSVEIEDPTVQGEDASRFVRAIDPPRVIVPRSLELDFSAPRPGTLSDAAGMGIGLTHRLPGTGSSLPGLDPNLRLDPAARALRLTTTRSDINKQTNLARGEYLGFRLADLGFTGAEDFEISATIPEIPGLEQVGQFGLYAGRKSDSNIRGGLISQNERDQYRLFLVNNDGGIDADIHEIGVMNTGEDLKLTLRRRRGRYSLIVENQTRQSSSTLSIAHRPFLDGAADLYVGVFGANTQSDVSKTLTIRNVSVTVLSSRLASLPTSLDGFRLASSQDFP</sequence>
<dbReference type="Gene3D" id="2.60.120.1440">
    <property type="match status" value="1"/>
</dbReference>
<dbReference type="KEGG" id="pbor:BSF38_01306"/>
<evidence type="ECO:0000259" key="1">
    <source>
        <dbReference type="Pfam" id="PF04773"/>
    </source>
</evidence>
<organism evidence="2 3">
    <name type="scientific">Paludisphaera borealis</name>
    <dbReference type="NCBI Taxonomy" id="1387353"/>
    <lineage>
        <taxon>Bacteria</taxon>
        <taxon>Pseudomonadati</taxon>
        <taxon>Planctomycetota</taxon>
        <taxon>Planctomycetia</taxon>
        <taxon>Isosphaerales</taxon>
        <taxon>Isosphaeraceae</taxon>
        <taxon>Paludisphaera</taxon>
    </lineage>
</organism>
<dbReference type="InterPro" id="IPR006860">
    <property type="entry name" value="FecR"/>
</dbReference>